<dbReference type="AlphaFoldDB" id="A0A9D4ECV5"/>
<proteinExistence type="predicted"/>
<evidence type="ECO:0000313" key="2">
    <source>
        <dbReference type="Proteomes" id="UP000828390"/>
    </source>
</evidence>
<organism evidence="1 2">
    <name type="scientific">Dreissena polymorpha</name>
    <name type="common">Zebra mussel</name>
    <name type="synonym">Mytilus polymorpha</name>
    <dbReference type="NCBI Taxonomy" id="45954"/>
    <lineage>
        <taxon>Eukaryota</taxon>
        <taxon>Metazoa</taxon>
        <taxon>Spiralia</taxon>
        <taxon>Lophotrochozoa</taxon>
        <taxon>Mollusca</taxon>
        <taxon>Bivalvia</taxon>
        <taxon>Autobranchia</taxon>
        <taxon>Heteroconchia</taxon>
        <taxon>Euheterodonta</taxon>
        <taxon>Imparidentia</taxon>
        <taxon>Neoheterodontei</taxon>
        <taxon>Myida</taxon>
        <taxon>Dreissenoidea</taxon>
        <taxon>Dreissenidae</taxon>
        <taxon>Dreissena</taxon>
    </lineage>
</organism>
<dbReference type="EMBL" id="JAIWYP010000009">
    <property type="protein sequence ID" value="KAH3775802.1"/>
    <property type="molecule type" value="Genomic_DNA"/>
</dbReference>
<keyword evidence="2" id="KW-1185">Reference proteome</keyword>
<accession>A0A9D4ECV5</accession>
<sequence length="185" mass="21267">MIQLKFHFVYISVIIKTGGMMDFFSKITNILSWTDVKPTPLPVHTDISLNCEQNTYKCSEINKRLVGKVILRFCGNEASTNKQDLRRLLQALISYIPEANKRIWNSAEITIFDDDLNQYTIVSGNGDNKFIISFDEKGHPQVLKEKRYNTFLGYVMSFWSWNSIAKDKESAKSISGIIKSIENKN</sequence>
<reference evidence="1" key="2">
    <citation type="submission" date="2020-11" db="EMBL/GenBank/DDBJ databases">
        <authorList>
            <person name="McCartney M.A."/>
            <person name="Auch B."/>
            <person name="Kono T."/>
            <person name="Mallez S."/>
            <person name="Becker A."/>
            <person name="Gohl D.M."/>
            <person name="Silverstein K.A.T."/>
            <person name="Koren S."/>
            <person name="Bechman K.B."/>
            <person name="Herman A."/>
            <person name="Abrahante J.E."/>
            <person name="Garbe J."/>
        </authorList>
    </citation>
    <scope>NUCLEOTIDE SEQUENCE</scope>
    <source>
        <strain evidence="1">Duluth1</strain>
        <tissue evidence="1">Whole animal</tissue>
    </source>
</reference>
<evidence type="ECO:0000313" key="1">
    <source>
        <dbReference type="EMBL" id="KAH3775802.1"/>
    </source>
</evidence>
<comment type="caution">
    <text evidence="1">The sequence shown here is derived from an EMBL/GenBank/DDBJ whole genome shotgun (WGS) entry which is preliminary data.</text>
</comment>
<dbReference type="Proteomes" id="UP000828390">
    <property type="component" value="Unassembled WGS sequence"/>
</dbReference>
<protein>
    <submittedName>
        <fullName evidence="1">Uncharacterized protein</fullName>
    </submittedName>
</protein>
<reference evidence="1" key="1">
    <citation type="journal article" date="2019" name="bioRxiv">
        <title>The Genome of the Zebra Mussel, Dreissena polymorpha: A Resource for Invasive Species Research.</title>
        <authorList>
            <person name="McCartney M.A."/>
            <person name="Auch B."/>
            <person name="Kono T."/>
            <person name="Mallez S."/>
            <person name="Zhang Y."/>
            <person name="Obille A."/>
            <person name="Becker A."/>
            <person name="Abrahante J.E."/>
            <person name="Garbe J."/>
            <person name="Badalamenti J.P."/>
            <person name="Herman A."/>
            <person name="Mangelson H."/>
            <person name="Liachko I."/>
            <person name="Sullivan S."/>
            <person name="Sone E.D."/>
            <person name="Koren S."/>
            <person name="Silverstein K.A.T."/>
            <person name="Beckman K.B."/>
            <person name="Gohl D.M."/>
        </authorList>
    </citation>
    <scope>NUCLEOTIDE SEQUENCE</scope>
    <source>
        <strain evidence="1">Duluth1</strain>
        <tissue evidence="1">Whole animal</tissue>
    </source>
</reference>
<name>A0A9D4ECV5_DREPO</name>
<gene>
    <name evidence="1" type="ORF">DPMN_177209</name>
</gene>